<dbReference type="PANTHER" id="PTHR13501:SF10">
    <property type="entry name" value="LARGE RIBOSOMAL SUBUNIT PROTEIN UL22M"/>
    <property type="match status" value="1"/>
</dbReference>
<dbReference type="AlphaFoldDB" id="A0A8K1WPH8"/>
<evidence type="ECO:0000256" key="12">
    <source>
        <dbReference type="SAM" id="Phobius"/>
    </source>
</evidence>
<sequence length="255" mass="29581">MIKKNKVVEVYACSEYIHLSVNKARRVIDQIRGRSYAEALRILALMPYRACEPILKLVSSAADNASHNMKINKTDLIISKAEVNRGTIRKKLKPRARGHSYPIKRTTCRITIVLKDVVKVRRKVEIVLNNPTEHIQKFVNNPQEELKKFLNNLTEEELRELIQILLALLYLNLLLKLIIVLPVLADMEKDSINMEKDSINMEDDSINMEKDSINREKDSINREDDSINMEKDSINREKDSINMEKDSINWKKKDG</sequence>
<comment type="function">
    <text evidence="8 10">This protein binds specifically to 23S rRNA.</text>
</comment>
<evidence type="ECO:0000256" key="11">
    <source>
        <dbReference type="SAM" id="MobiDB-lite"/>
    </source>
</evidence>
<keyword evidence="5 8" id="KW-0689">Ribosomal protein</keyword>
<comment type="subcellular location">
    <subcellularLocation>
        <location evidence="8 10">Plastid</location>
        <location evidence="8 10">Chloroplast</location>
    </subcellularLocation>
</comment>
<feature type="transmembrane region" description="Helical" evidence="12">
    <location>
        <begin position="161"/>
        <end position="184"/>
    </location>
</feature>
<dbReference type="SUPFAM" id="SSF54843">
    <property type="entry name" value="Ribosomal protein L22"/>
    <property type="match status" value="1"/>
</dbReference>
<dbReference type="InterPro" id="IPR005727">
    <property type="entry name" value="Ribosomal_uL22_bac/chlpt-type"/>
</dbReference>
<evidence type="ECO:0000256" key="6">
    <source>
        <dbReference type="ARBA" id="ARBA00023274"/>
    </source>
</evidence>
<feature type="compositionally biased region" description="Basic and acidic residues" evidence="11">
    <location>
        <begin position="207"/>
        <end position="255"/>
    </location>
</feature>
<evidence type="ECO:0000256" key="5">
    <source>
        <dbReference type="ARBA" id="ARBA00022980"/>
    </source>
</evidence>
<dbReference type="EMBL" id="MK264352">
    <property type="protein sequence ID" value="UGO88955.1"/>
    <property type="molecule type" value="Genomic_DNA"/>
</dbReference>
<evidence type="ECO:0000256" key="10">
    <source>
        <dbReference type="RuleBase" id="RU004009"/>
    </source>
</evidence>
<dbReference type="GO" id="GO:0003735">
    <property type="term" value="F:structural constituent of ribosome"/>
    <property type="evidence" value="ECO:0007669"/>
    <property type="project" value="InterPro"/>
</dbReference>
<dbReference type="Pfam" id="PF00237">
    <property type="entry name" value="Ribosomal_L22"/>
    <property type="match status" value="1"/>
</dbReference>
<proteinExistence type="inferred from homology"/>
<dbReference type="GO" id="GO:0006412">
    <property type="term" value="P:translation"/>
    <property type="evidence" value="ECO:0007669"/>
    <property type="project" value="UniProtKB-UniRule"/>
</dbReference>
<evidence type="ECO:0000256" key="1">
    <source>
        <dbReference type="ARBA" id="ARBA00009451"/>
    </source>
</evidence>
<dbReference type="HAMAP" id="MF_01331_B">
    <property type="entry name" value="Ribosomal_uL22_B"/>
    <property type="match status" value="1"/>
</dbReference>
<keyword evidence="2 13" id="KW-0934">Plastid</keyword>
<evidence type="ECO:0000313" key="13">
    <source>
        <dbReference type="EMBL" id="UGO88955.1"/>
    </source>
</evidence>
<protein>
    <recommendedName>
        <fullName evidence="7 8">Large ribosomal subunit protein uL22c</fullName>
    </recommendedName>
</protein>
<name>A0A8K1WPH8_9MAGN</name>
<dbReference type="GO" id="GO:0009507">
    <property type="term" value="C:chloroplast"/>
    <property type="evidence" value="ECO:0007669"/>
    <property type="project" value="UniProtKB-SubCell"/>
</dbReference>
<dbReference type="GO" id="GO:0015934">
    <property type="term" value="C:large ribosomal subunit"/>
    <property type="evidence" value="ECO:0007669"/>
    <property type="project" value="InterPro"/>
</dbReference>
<evidence type="ECO:0000256" key="8">
    <source>
        <dbReference type="HAMAP-Rule" id="MF_01331"/>
    </source>
</evidence>
<feature type="region of interest" description="Disordered" evidence="11">
    <location>
        <begin position="203"/>
        <end position="255"/>
    </location>
</feature>
<dbReference type="GO" id="GO:0019843">
    <property type="term" value="F:rRNA binding"/>
    <property type="evidence" value="ECO:0007669"/>
    <property type="project" value="UniProtKB-UniRule"/>
</dbReference>
<keyword evidence="13" id="KW-0150">Chloroplast</keyword>
<comment type="subunit">
    <text evidence="8">Part of the 50S ribosomal subunit.</text>
</comment>
<organism evidence="13">
    <name type="scientific">Corydalis pauciovulata</name>
    <dbReference type="NCBI Taxonomy" id="2902610"/>
    <lineage>
        <taxon>Eukaryota</taxon>
        <taxon>Viridiplantae</taxon>
        <taxon>Streptophyta</taxon>
        <taxon>Embryophyta</taxon>
        <taxon>Tracheophyta</taxon>
        <taxon>Spermatophyta</taxon>
        <taxon>Magnoliopsida</taxon>
        <taxon>Ranunculales</taxon>
        <taxon>Papaveraceae</taxon>
        <taxon>Fumarioideae</taxon>
        <taxon>Corydalis</taxon>
    </lineage>
</organism>
<comment type="function">
    <text evidence="8 10">The globular domain of the protein is located near the polypeptide exit tunnel on the outside of the subunit, while an extended beta-hairpin is found that lines the wall of the exit tunnel in the center of the 70S ribosome.</text>
</comment>
<dbReference type="Gene3D" id="3.90.470.10">
    <property type="entry name" value="Ribosomal protein L22/L17"/>
    <property type="match status" value="1"/>
</dbReference>
<evidence type="ECO:0000256" key="4">
    <source>
        <dbReference type="ARBA" id="ARBA00022884"/>
    </source>
</evidence>
<evidence type="ECO:0000256" key="7">
    <source>
        <dbReference type="ARBA" id="ARBA00035285"/>
    </source>
</evidence>
<keyword evidence="12" id="KW-0812">Transmembrane</keyword>
<keyword evidence="12" id="KW-0472">Membrane</keyword>
<keyword evidence="3 8" id="KW-0699">rRNA-binding</keyword>
<evidence type="ECO:0000256" key="9">
    <source>
        <dbReference type="RuleBase" id="RU004005"/>
    </source>
</evidence>
<evidence type="ECO:0000256" key="3">
    <source>
        <dbReference type="ARBA" id="ARBA00022730"/>
    </source>
</evidence>
<gene>
    <name evidence="8 13" type="primary">rpl22</name>
</gene>
<geneLocation type="chloroplast" evidence="13"/>
<keyword evidence="4 8" id="KW-0694">RNA-binding</keyword>
<accession>A0A8K1WPH8</accession>
<dbReference type="InterPro" id="IPR001063">
    <property type="entry name" value="Ribosomal_uL22"/>
</dbReference>
<dbReference type="NCBIfam" id="TIGR01044">
    <property type="entry name" value="rplV_bact"/>
    <property type="match status" value="1"/>
</dbReference>
<reference evidence="13" key="1">
    <citation type="submission" date="2018-12" db="EMBL/GenBank/DDBJ databases">
        <title>The Complete Chloroplast Genomes of six Corydalis species.</title>
        <authorList>
            <person name="Park I."/>
            <person name="Moon B.-C."/>
        </authorList>
    </citation>
    <scope>NUCLEOTIDE SEQUENCE</scope>
</reference>
<keyword evidence="12" id="KW-1133">Transmembrane helix</keyword>
<dbReference type="InterPro" id="IPR036394">
    <property type="entry name" value="Ribosomal_uL22_sf"/>
</dbReference>
<keyword evidence="6 8" id="KW-0687">Ribonucleoprotein</keyword>
<comment type="similarity">
    <text evidence="1 8 9">Belongs to the universal ribosomal protein uL22 family.</text>
</comment>
<dbReference type="PANTHER" id="PTHR13501">
    <property type="entry name" value="CHLOROPLAST 50S RIBOSOMAL PROTEIN L22-RELATED"/>
    <property type="match status" value="1"/>
</dbReference>
<dbReference type="InterPro" id="IPR047867">
    <property type="entry name" value="Ribosomal_uL22_bac/org-type"/>
</dbReference>
<evidence type="ECO:0000256" key="2">
    <source>
        <dbReference type="ARBA" id="ARBA00022640"/>
    </source>
</evidence>